<evidence type="ECO:0000313" key="7">
    <source>
        <dbReference type="Proteomes" id="UP000265431"/>
    </source>
</evidence>
<evidence type="ECO:0000256" key="1">
    <source>
        <dbReference type="ARBA" id="ARBA00004167"/>
    </source>
</evidence>
<keyword evidence="4" id="KW-1133">Transmembrane helix</keyword>
<evidence type="ECO:0000256" key="3">
    <source>
        <dbReference type="ARBA" id="ARBA00022692"/>
    </source>
</evidence>
<dbReference type="InterPro" id="IPR023353">
    <property type="entry name" value="LemA-like_dom_sf"/>
</dbReference>
<keyword evidence="5" id="KW-0472">Membrane</keyword>
<dbReference type="PANTHER" id="PTHR34478">
    <property type="entry name" value="PROTEIN LEMA"/>
    <property type="match status" value="1"/>
</dbReference>
<protein>
    <submittedName>
        <fullName evidence="6">LemA family protein</fullName>
    </submittedName>
</protein>
<dbReference type="PANTHER" id="PTHR34478:SF1">
    <property type="entry name" value="PROTEIN LEMA"/>
    <property type="match status" value="1"/>
</dbReference>
<dbReference type="InterPro" id="IPR007156">
    <property type="entry name" value="MamQ_LemA"/>
</dbReference>
<proteinExistence type="inferred from homology"/>
<keyword evidence="7" id="KW-1185">Reference proteome</keyword>
<comment type="caution">
    <text evidence="6">The sequence shown here is derived from an EMBL/GenBank/DDBJ whole genome shotgun (WGS) entry which is preliminary data.</text>
</comment>
<dbReference type="GO" id="GO:0016020">
    <property type="term" value="C:membrane"/>
    <property type="evidence" value="ECO:0007669"/>
    <property type="project" value="UniProtKB-SubCell"/>
</dbReference>
<keyword evidence="3" id="KW-0812">Transmembrane</keyword>
<evidence type="ECO:0000313" key="6">
    <source>
        <dbReference type="EMBL" id="RIJ23512.1"/>
    </source>
</evidence>
<dbReference type="Proteomes" id="UP000265431">
    <property type="component" value="Unassembled WGS sequence"/>
</dbReference>
<evidence type="ECO:0000256" key="5">
    <source>
        <dbReference type="ARBA" id="ARBA00023136"/>
    </source>
</evidence>
<dbReference type="OrthoDB" id="9804152at2"/>
<name>A0A399R159_9PROT</name>
<organism evidence="6 7">
    <name type="scientific">Henriciella barbarensis</name>
    <dbReference type="NCBI Taxonomy" id="86342"/>
    <lineage>
        <taxon>Bacteria</taxon>
        <taxon>Pseudomonadati</taxon>
        <taxon>Pseudomonadota</taxon>
        <taxon>Alphaproteobacteria</taxon>
        <taxon>Hyphomonadales</taxon>
        <taxon>Hyphomonadaceae</taxon>
        <taxon>Henriciella</taxon>
    </lineage>
</organism>
<accession>A0A399R159</accession>
<dbReference type="Gene3D" id="1.20.1440.20">
    <property type="entry name" value="LemA-like domain"/>
    <property type="match status" value="1"/>
</dbReference>
<dbReference type="EMBL" id="QWGB01000005">
    <property type="protein sequence ID" value="RIJ23512.1"/>
    <property type="molecule type" value="Genomic_DNA"/>
</dbReference>
<comment type="similarity">
    <text evidence="2">Belongs to the LemA family.</text>
</comment>
<dbReference type="SUPFAM" id="SSF140478">
    <property type="entry name" value="LemA-like"/>
    <property type="match status" value="1"/>
</dbReference>
<evidence type="ECO:0000256" key="4">
    <source>
        <dbReference type="ARBA" id="ARBA00022989"/>
    </source>
</evidence>
<evidence type="ECO:0000256" key="2">
    <source>
        <dbReference type="ARBA" id="ARBA00008854"/>
    </source>
</evidence>
<dbReference type="RefSeq" id="WP_119378701.1">
    <property type="nucleotide sequence ID" value="NZ_QWGB01000005.1"/>
</dbReference>
<comment type="subcellular location">
    <subcellularLocation>
        <location evidence="1">Membrane</location>
        <topology evidence="1">Single-pass membrane protein</topology>
    </subcellularLocation>
</comment>
<sequence length="188" mass="20787">MAALFVLIGVLILLVVTAIILYNNLVARRQMVNNGWADIDVQLKRRADLIPSLVATVRGYASHERQLFEEVVEKRNQAREAGDDAVARGAAESALSRPIGKLFALGEDYPELKASANFKDLQDDLSDTENKIEMARRFYNGAVRELNTAVETFPGSLIAGPFGFHQAAYFEIETADRALPEVDFGEKS</sequence>
<dbReference type="Pfam" id="PF04011">
    <property type="entry name" value="LemA"/>
    <property type="match status" value="1"/>
</dbReference>
<dbReference type="AlphaFoldDB" id="A0A399R159"/>
<reference evidence="6 7" key="1">
    <citation type="submission" date="2018-08" db="EMBL/GenBank/DDBJ databases">
        <title>Henriciella mobilis sp. nov., isolated from seawater.</title>
        <authorList>
            <person name="Cheng H."/>
            <person name="Wu Y.-H."/>
            <person name="Xu X.-W."/>
            <person name="Guo L.-L."/>
        </authorList>
    </citation>
    <scope>NUCLEOTIDE SEQUENCE [LARGE SCALE GENOMIC DNA]</scope>
    <source>
        <strain evidence="6 7">CCUG66934</strain>
    </source>
</reference>
<gene>
    <name evidence="6" type="ORF">D1224_04420</name>
</gene>